<reference evidence="4 5" key="2">
    <citation type="journal article" date="2015" name="Eukaryot. Cell">
        <title>Asexual propagation of a virulent clone complex in a human and feline outbreak of sporotrichosis.</title>
        <authorList>
            <person name="Teixeira Mde M."/>
            <person name="Rodrigues A.M."/>
            <person name="Tsui C.K."/>
            <person name="de Almeida L.G."/>
            <person name="Van Diepeningen A.D."/>
            <person name="van den Ende B.G."/>
            <person name="Fernandes G.F."/>
            <person name="Kano R."/>
            <person name="Hamelin R.C."/>
            <person name="Lopes-Bezerra L.M."/>
            <person name="Vasconcelos A.T."/>
            <person name="de Hoog S."/>
            <person name="de Camargo Z.P."/>
            <person name="Felipe M.S."/>
        </authorList>
    </citation>
    <scope>NUCLEOTIDE SEQUENCE [LARGE SCALE GENOMIC DNA]</scope>
    <source>
        <strain evidence="4 5">1099-18</strain>
    </source>
</reference>
<evidence type="ECO:0000313" key="5">
    <source>
        <dbReference type="Proteomes" id="UP000033710"/>
    </source>
</evidence>
<feature type="repeat" description="ANK" evidence="3">
    <location>
        <begin position="536"/>
        <end position="568"/>
    </location>
</feature>
<dbReference type="PANTHER" id="PTHR24166">
    <property type="entry name" value="ROLLING PEBBLES, ISOFORM B"/>
    <property type="match status" value="1"/>
</dbReference>
<dbReference type="InterPro" id="IPR050889">
    <property type="entry name" value="Dendritic_Spine_Reg/Scaffold"/>
</dbReference>
<dbReference type="Gene3D" id="1.25.40.20">
    <property type="entry name" value="Ankyrin repeat-containing domain"/>
    <property type="match status" value="3"/>
</dbReference>
<protein>
    <recommendedName>
        <fullName evidence="6">Ankyrin repeat protein</fullName>
    </recommendedName>
</protein>
<proteinExistence type="predicted"/>
<dbReference type="SMART" id="SM00248">
    <property type="entry name" value="ANK"/>
    <property type="match status" value="5"/>
</dbReference>
<dbReference type="OrthoDB" id="194358at2759"/>
<dbReference type="PANTHER" id="PTHR24166:SF48">
    <property type="entry name" value="PROTEIN VAPYRIN"/>
    <property type="match status" value="1"/>
</dbReference>
<gene>
    <name evidence="4" type="ORF">SPSK_07329</name>
</gene>
<dbReference type="KEGG" id="ssck:SPSK_07329"/>
<dbReference type="RefSeq" id="XP_016590533.1">
    <property type="nucleotide sequence ID" value="XM_016733993.1"/>
</dbReference>
<dbReference type="VEuPathDB" id="FungiDB:SPSK_07329"/>
<evidence type="ECO:0000256" key="1">
    <source>
        <dbReference type="ARBA" id="ARBA00022737"/>
    </source>
</evidence>
<dbReference type="InterPro" id="IPR036770">
    <property type="entry name" value="Ankyrin_rpt-contain_sf"/>
</dbReference>
<organism evidence="4 5">
    <name type="scientific">Sporothrix schenckii 1099-18</name>
    <dbReference type="NCBI Taxonomy" id="1397361"/>
    <lineage>
        <taxon>Eukaryota</taxon>
        <taxon>Fungi</taxon>
        <taxon>Dikarya</taxon>
        <taxon>Ascomycota</taxon>
        <taxon>Pezizomycotina</taxon>
        <taxon>Sordariomycetes</taxon>
        <taxon>Sordariomycetidae</taxon>
        <taxon>Ophiostomatales</taxon>
        <taxon>Ophiostomataceae</taxon>
        <taxon>Sporothrix</taxon>
    </lineage>
</organism>
<dbReference type="Proteomes" id="UP000033710">
    <property type="component" value="Unassembled WGS sequence"/>
</dbReference>
<comment type="caution">
    <text evidence="4">The sequence shown here is derived from an EMBL/GenBank/DDBJ whole genome shotgun (WGS) entry which is preliminary data.</text>
</comment>
<keyword evidence="2 3" id="KW-0040">ANK repeat</keyword>
<dbReference type="AlphaFoldDB" id="A0A0F2MDY7"/>
<dbReference type="EMBL" id="AXCR01000004">
    <property type="protein sequence ID" value="KJR87857.1"/>
    <property type="molecule type" value="Genomic_DNA"/>
</dbReference>
<dbReference type="SUPFAM" id="SSF48403">
    <property type="entry name" value="Ankyrin repeat"/>
    <property type="match status" value="1"/>
</dbReference>
<dbReference type="PROSITE" id="PS50297">
    <property type="entry name" value="ANK_REP_REGION"/>
    <property type="match status" value="1"/>
</dbReference>
<evidence type="ECO:0000313" key="4">
    <source>
        <dbReference type="EMBL" id="KJR87857.1"/>
    </source>
</evidence>
<name>A0A0F2MDY7_SPOSC</name>
<reference evidence="4 5" key="1">
    <citation type="journal article" date="2014" name="BMC Genomics">
        <title>Comparative genomics of the major fungal agents of human and animal Sporotrichosis: Sporothrix schenckii and Sporothrix brasiliensis.</title>
        <authorList>
            <person name="Teixeira M.M."/>
            <person name="de Almeida L.G."/>
            <person name="Kubitschek-Barreira P."/>
            <person name="Alves F.L."/>
            <person name="Kioshima E.S."/>
            <person name="Abadio A.K."/>
            <person name="Fernandes L."/>
            <person name="Derengowski L.S."/>
            <person name="Ferreira K.S."/>
            <person name="Souza R.C."/>
            <person name="Ruiz J.C."/>
            <person name="de Andrade N.C."/>
            <person name="Paes H.C."/>
            <person name="Nicola A.M."/>
            <person name="Albuquerque P."/>
            <person name="Gerber A.L."/>
            <person name="Martins V.P."/>
            <person name="Peconick L.D."/>
            <person name="Neto A.V."/>
            <person name="Chaucanez C.B."/>
            <person name="Silva P.A."/>
            <person name="Cunha O.L."/>
            <person name="de Oliveira F.F."/>
            <person name="dos Santos T.C."/>
            <person name="Barros A.L."/>
            <person name="Soares M.A."/>
            <person name="de Oliveira L.M."/>
            <person name="Marini M.M."/>
            <person name="Villalobos-Duno H."/>
            <person name="Cunha M.M."/>
            <person name="de Hoog S."/>
            <person name="da Silveira J.F."/>
            <person name="Henrissat B."/>
            <person name="Nino-Vega G.A."/>
            <person name="Cisalpino P.S."/>
            <person name="Mora-Montes H.M."/>
            <person name="Almeida S.R."/>
            <person name="Stajich J.E."/>
            <person name="Lopes-Bezerra L.M."/>
            <person name="Vasconcelos A.T."/>
            <person name="Felipe M.S."/>
        </authorList>
    </citation>
    <scope>NUCLEOTIDE SEQUENCE [LARGE SCALE GENOMIC DNA]</scope>
    <source>
        <strain evidence="4 5">1099-18</strain>
    </source>
</reference>
<dbReference type="InterPro" id="IPR002110">
    <property type="entry name" value="Ankyrin_rpt"/>
</dbReference>
<feature type="repeat" description="ANK" evidence="3">
    <location>
        <begin position="427"/>
        <end position="459"/>
    </location>
</feature>
<evidence type="ECO:0008006" key="6">
    <source>
        <dbReference type="Google" id="ProtNLM"/>
    </source>
</evidence>
<dbReference type="Pfam" id="PF12796">
    <property type="entry name" value="Ank_2"/>
    <property type="match status" value="1"/>
</dbReference>
<keyword evidence="1" id="KW-0677">Repeat</keyword>
<evidence type="ECO:0000256" key="2">
    <source>
        <dbReference type="ARBA" id="ARBA00023043"/>
    </source>
</evidence>
<sequence>MAAQDHHAQKGSDVDTDVDALRAAFKRIRGPYPKPPDKEAYEFVRSKCPALSSEESKKKYSHYNHIWGFGDLLHMHAVIKADDLPAMRELIRLEPDLLRCEWPGDMECPPMVLAARLSRHAILDLLMKHRATLPPEMRVPPVYDDDDEHGNWGTPLTEACEMGRLDTVRLLLQGMPDTDINEVTNGGFTPLVAAAHGHIGPPEVRVELIRYLLERGADIHAIVPDSLAPWETLDKAYDKTVEDGPYISRPRPGGRGNVLVWALNSSCSWVLESCSTAPAVVALLVEAGVSVYQSYLHRIQRINKTEDQDVGTHVHLTYDRAYLSPIATGAMHHDIDGVKALLNLFPADHERLLATTDAVLVPQPPAPLRDPDDEVPVLLPLHAAVIGSWRGVYVWTPDSCKAAVDMVRLLTADKDICAATINARYRRHYTALHMATSFDRMPLMVALVELGADIEVLPGRNGPGIILALFSSVSRVNNCSYTHEASQLAYTVDASTDILAVLTRLLQRYNQRGEDAKVDAHNAATRIALVNEADANGNTPLHFAMAYRLPRSTAALLALGARTNVANNAGQVPCRPPPGQKSSF</sequence>
<evidence type="ECO:0000256" key="3">
    <source>
        <dbReference type="PROSITE-ProRule" id="PRU00023"/>
    </source>
</evidence>
<dbReference type="GeneID" id="27669270"/>
<accession>A0A0F2MDY7</accession>
<dbReference type="PROSITE" id="PS50088">
    <property type="entry name" value="ANK_REPEAT"/>
    <property type="match status" value="2"/>
</dbReference>